<dbReference type="EMBL" id="QXQA01000001">
    <property type="protein sequence ID" value="RIX60364.1"/>
    <property type="molecule type" value="Genomic_DNA"/>
</dbReference>
<name>A0A3A1VJ74_9BACL</name>
<accession>A0A3A1VJ74</accession>
<proteinExistence type="predicted"/>
<dbReference type="PANTHER" id="PTHR36439">
    <property type="entry name" value="BLL4334 PROTEIN"/>
    <property type="match status" value="1"/>
</dbReference>
<reference evidence="1 2" key="1">
    <citation type="submission" date="2018-09" db="EMBL/GenBank/DDBJ databases">
        <title>Paenibacillus aracenensis nov. sp. isolated from a cave in southern Spain.</title>
        <authorList>
            <person name="Jurado V."/>
            <person name="Gutierrez-Patricio S."/>
            <person name="Gonzalez-Pimentel J.L."/>
            <person name="Miller A.Z."/>
            <person name="Laiz L."/>
            <person name="Saiz-Jimenez C."/>
        </authorList>
    </citation>
    <scope>NUCLEOTIDE SEQUENCE [LARGE SCALE GENOMIC DNA]</scope>
    <source>
        <strain evidence="1 2">DSM 22867</strain>
    </source>
</reference>
<dbReference type="AlphaFoldDB" id="A0A3A1VJ74"/>
<dbReference type="Proteomes" id="UP000266482">
    <property type="component" value="Unassembled WGS sequence"/>
</dbReference>
<evidence type="ECO:0000313" key="1">
    <source>
        <dbReference type="EMBL" id="RIX60364.1"/>
    </source>
</evidence>
<sequence>MIYVALLRGINVGGNNKIDMKQLKAAFEHAGMQHVVTYINTGNIIFKNQELNKDELSALLEKTILEHFGLSIKVLIRSMDEYRKVIDSLPETWTNDQTMKSDVLFLWDDIDEEAVLDKLDIRPEYDRVIYAPGAVLWSVDRENAAKSGMHKIIGTKIYSRVTVRNVNTTRKIFELMQAAAANA</sequence>
<dbReference type="Pfam" id="PF08002">
    <property type="entry name" value="DUF1697"/>
    <property type="match status" value="1"/>
</dbReference>
<dbReference type="Gene3D" id="3.30.70.1280">
    <property type="entry name" value="SP0830-like domains"/>
    <property type="match status" value="1"/>
</dbReference>
<protein>
    <submittedName>
        <fullName evidence="1">DUF1697 domain-containing protein</fullName>
    </submittedName>
</protein>
<dbReference type="SUPFAM" id="SSF160379">
    <property type="entry name" value="SP0830-like"/>
    <property type="match status" value="1"/>
</dbReference>
<dbReference type="RefSeq" id="WP_119597739.1">
    <property type="nucleotide sequence ID" value="NZ_QXQA01000001.1"/>
</dbReference>
<keyword evidence="2" id="KW-1185">Reference proteome</keyword>
<evidence type="ECO:0000313" key="2">
    <source>
        <dbReference type="Proteomes" id="UP000266482"/>
    </source>
</evidence>
<organism evidence="1 2">
    <name type="scientific">Paenibacillus nanensis</name>
    <dbReference type="NCBI Taxonomy" id="393251"/>
    <lineage>
        <taxon>Bacteria</taxon>
        <taxon>Bacillati</taxon>
        <taxon>Bacillota</taxon>
        <taxon>Bacilli</taxon>
        <taxon>Bacillales</taxon>
        <taxon>Paenibacillaceae</taxon>
        <taxon>Paenibacillus</taxon>
    </lineage>
</organism>
<dbReference type="PIRSF" id="PIRSF008502">
    <property type="entry name" value="UCP008502"/>
    <property type="match status" value="1"/>
</dbReference>
<dbReference type="PANTHER" id="PTHR36439:SF1">
    <property type="entry name" value="DUF1697 DOMAIN-CONTAINING PROTEIN"/>
    <property type="match status" value="1"/>
</dbReference>
<dbReference type="OrthoDB" id="9806494at2"/>
<dbReference type="InterPro" id="IPR012545">
    <property type="entry name" value="DUF1697"/>
</dbReference>
<gene>
    <name evidence="1" type="ORF">D3P08_02010</name>
</gene>
<comment type="caution">
    <text evidence="1">The sequence shown here is derived from an EMBL/GenBank/DDBJ whole genome shotgun (WGS) entry which is preliminary data.</text>
</comment>
<dbReference type="Gene3D" id="3.30.70.1260">
    <property type="entry name" value="bacterial protein sp0830 like"/>
    <property type="match status" value="1"/>
</dbReference>